<keyword evidence="2" id="KW-0472">Membrane</keyword>
<dbReference type="Proteomes" id="UP000050795">
    <property type="component" value="Unassembled WGS sequence"/>
</dbReference>
<dbReference type="PANTHER" id="PTHR14139:SF2">
    <property type="entry name" value="CALSYNTENIN-1"/>
    <property type="match status" value="1"/>
</dbReference>
<dbReference type="GO" id="GO:0009986">
    <property type="term" value="C:cell surface"/>
    <property type="evidence" value="ECO:0007669"/>
    <property type="project" value="TreeGrafter"/>
</dbReference>
<dbReference type="GO" id="GO:0050806">
    <property type="term" value="P:positive regulation of synaptic transmission"/>
    <property type="evidence" value="ECO:0007669"/>
    <property type="project" value="TreeGrafter"/>
</dbReference>
<dbReference type="Gene3D" id="2.60.120.200">
    <property type="match status" value="1"/>
</dbReference>
<evidence type="ECO:0000256" key="1">
    <source>
        <dbReference type="SAM" id="MobiDB-lite"/>
    </source>
</evidence>
<name>A0AA85JZH6_TRIRE</name>
<reference evidence="3" key="1">
    <citation type="submission" date="2022-06" db="EMBL/GenBank/DDBJ databases">
        <authorList>
            <person name="Berger JAMES D."/>
            <person name="Berger JAMES D."/>
        </authorList>
    </citation>
    <scope>NUCLEOTIDE SEQUENCE [LARGE SCALE GENOMIC DNA]</scope>
</reference>
<evidence type="ECO:0000313" key="3">
    <source>
        <dbReference type="Proteomes" id="UP000050795"/>
    </source>
</evidence>
<feature type="region of interest" description="Disordered" evidence="1">
    <location>
        <begin position="388"/>
        <end position="409"/>
    </location>
</feature>
<dbReference type="SUPFAM" id="SSF49899">
    <property type="entry name" value="Concanavalin A-like lectins/glucanases"/>
    <property type="match status" value="1"/>
</dbReference>
<proteinExistence type="predicted"/>
<dbReference type="InterPro" id="IPR013320">
    <property type="entry name" value="ConA-like_dom_sf"/>
</dbReference>
<feature type="region of interest" description="Disordered" evidence="1">
    <location>
        <begin position="804"/>
        <end position="864"/>
    </location>
</feature>
<keyword evidence="2" id="KW-1133">Transmembrane helix</keyword>
<reference evidence="4" key="2">
    <citation type="submission" date="2023-11" db="UniProtKB">
        <authorList>
            <consortium name="WormBaseParasite"/>
        </authorList>
    </citation>
    <scope>IDENTIFICATION</scope>
</reference>
<sequence length="864" mass="99112">MNLPIVEKIKSLEAFPKISENDYPSGIYYFNGSTHLDLNHFGIFHTLQRFDNNKFTINFWMKHSPILLNQQYDEGFASSNGRENILCSSDEYEKNRHHFAVFLHNCKLVVLIRREPSNASISDSTQLLPSQWRFDVDEVCDSNWHHYSLTYNPPKYSLQKSIPSMGLDSEIELQLYVDGQLVPNNPELVQIAENMPMIHLSSRNHEHVRTTVGACWHGRSSQFSQHFLGYLAGLTFTNGYIQTSEELRCLPNCEPRLFINDPTFATKTDRFDTTSVRNSHLNSIIIQAKSLNELTSLLRKVTYYNPRLQYKPRYRPEPVAIQLNTMFTYSTDCEMPSTLNQVILISPLPPTKHTLSVLDAYKLSATQQQHPQQRYNNEQAHQRPFRNSLTASNQTQQSSPTPHRPHRNEMSSLSGISLILSNTRRSEILNQTFTSRKIDSDKLSSGVTIFPDLMLSWKVSSEMMKSFNISSVFQQTISTCSINLCNNNNNNHLSNFDGRLLLNSELLYLKPEYAINRLITYQRLNGLTIYGSSDISSYMNALKHVQWIYKDKHIIPLNKRCFNLSCEAAIQILKTDINLMRIKSNSIQSEFIIVHEKNGKIESLHSSTASSSFVEPSAQQHSVRLALPKAPRLLAKRHTNEFRSDLHLSSPVSPTWNKSIFLIIGASVLAVLLLLFVAVNRIQRIHSKSNYQFKSQTNNLHMIPCTEDILKQMYTSQQFNDADETIKPEKITSAEKLRNSKMNTDNSPIVITQQKQPKQAQNDPLRVIPNPIVNESDMKEFESKTVLLDEKRYNASLNMASSIYNHHNQSNNDPNDYERSDSPIICRPPTFEFYENPLRSDQEDEGDCECSCCEDDDDNDDAAK</sequence>
<keyword evidence="2" id="KW-0812">Transmembrane</keyword>
<organism evidence="3 4">
    <name type="scientific">Trichobilharzia regenti</name>
    <name type="common">Nasal bird schistosome</name>
    <dbReference type="NCBI Taxonomy" id="157069"/>
    <lineage>
        <taxon>Eukaryota</taxon>
        <taxon>Metazoa</taxon>
        <taxon>Spiralia</taxon>
        <taxon>Lophotrochozoa</taxon>
        <taxon>Platyhelminthes</taxon>
        <taxon>Trematoda</taxon>
        <taxon>Digenea</taxon>
        <taxon>Strigeidida</taxon>
        <taxon>Schistosomatoidea</taxon>
        <taxon>Schistosomatidae</taxon>
        <taxon>Trichobilharzia</taxon>
    </lineage>
</organism>
<feature type="compositionally biased region" description="Polar residues" evidence="1">
    <location>
        <begin position="388"/>
        <end position="401"/>
    </location>
</feature>
<feature type="transmembrane region" description="Helical" evidence="2">
    <location>
        <begin position="660"/>
        <end position="679"/>
    </location>
</feature>
<evidence type="ECO:0000256" key="2">
    <source>
        <dbReference type="SAM" id="Phobius"/>
    </source>
</evidence>
<dbReference type="GO" id="GO:0045211">
    <property type="term" value="C:postsynaptic membrane"/>
    <property type="evidence" value="ECO:0007669"/>
    <property type="project" value="TreeGrafter"/>
</dbReference>
<dbReference type="PANTHER" id="PTHR14139">
    <property type="entry name" value="CALSYNTENIN"/>
    <property type="match status" value="1"/>
</dbReference>
<feature type="compositionally biased region" description="Acidic residues" evidence="1">
    <location>
        <begin position="842"/>
        <end position="864"/>
    </location>
</feature>
<accession>A0AA85JZH6</accession>
<keyword evidence="3" id="KW-1185">Reference proteome</keyword>
<feature type="compositionally biased region" description="Polar residues" evidence="1">
    <location>
        <begin position="804"/>
        <end position="814"/>
    </location>
</feature>
<dbReference type="WBParaSite" id="TREG1_60630.1">
    <property type="protein sequence ID" value="TREG1_60630.1"/>
    <property type="gene ID" value="TREG1_60630"/>
</dbReference>
<evidence type="ECO:0000313" key="4">
    <source>
        <dbReference type="WBParaSite" id="TREG1_60630.1"/>
    </source>
</evidence>
<dbReference type="GO" id="GO:0051965">
    <property type="term" value="P:positive regulation of synapse assembly"/>
    <property type="evidence" value="ECO:0007669"/>
    <property type="project" value="TreeGrafter"/>
</dbReference>
<protein>
    <submittedName>
        <fullName evidence="4">Uncharacterized protein</fullName>
    </submittedName>
</protein>
<dbReference type="AlphaFoldDB" id="A0AA85JZH6"/>